<accession>A0A151TZ57</accession>
<evidence type="ECO:0000313" key="2">
    <source>
        <dbReference type="Proteomes" id="UP000075243"/>
    </source>
</evidence>
<evidence type="ECO:0000313" key="1">
    <source>
        <dbReference type="EMBL" id="KYP72305.1"/>
    </source>
</evidence>
<proteinExistence type="predicted"/>
<sequence>MCIDYWKLNQATRKDHFPLLFYGSDVGATSRSSVLLFLRWVLRVQPNCG</sequence>
<keyword evidence="2" id="KW-1185">Reference proteome</keyword>
<dbReference type="EMBL" id="CM003604">
    <property type="protein sequence ID" value="KYP72305.1"/>
    <property type="molecule type" value="Genomic_DNA"/>
</dbReference>
<gene>
    <name evidence="1" type="ORF">KK1_004893</name>
</gene>
<dbReference type="AlphaFoldDB" id="A0A151TZ57"/>
<dbReference type="Gramene" id="C.cajan_04773.t">
    <property type="protein sequence ID" value="C.cajan_04773.t.cds1"/>
    <property type="gene ID" value="C.cajan_04773"/>
</dbReference>
<reference evidence="1 2" key="1">
    <citation type="journal article" date="2012" name="Nat. Biotechnol.">
        <title>Draft genome sequence of pigeonpea (Cajanus cajan), an orphan legume crop of resource-poor farmers.</title>
        <authorList>
            <person name="Varshney R.K."/>
            <person name="Chen W."/>
            <person name="Li Y."/>
            <person name="Bharti A.K."/>
            <person name="Saxena R.K."/>
            <person name="Schlueter J.A."/>
            <person name="Donoghue M.T."/>
            <person name="Azam S."/>
            <person name="Fan G."/>
            <person name="Whaley A.M."/>
            <person name="Farmer A.D."/>
            <person name="Sheridan J."/>
            <person name="Iwata A."/>
            <person name="Tuteja R."/>
            <person name="Penmetsa R.V."/>
            <person name="Wu W."/>
            <person name="Upadhyaya H.D."/>
            <person name="Yang S.P."/>
            <person name="Shah T."/>
            <person name="Saxena K.B."/>
            <person name="Michael T."/>
            <person name="McCombie W.R."/>
            <person name="Yang B."/>
            <person name="Zhang G."/>
            <person name="Yang H."/>
            <person name="Wang J."/>
            <person name="Spillane C."/>
            <person name="Cook D.R."/>
            <person name="May G.D."/>
            <person name="Xu X."/>
            <person name="Jackson S.A."/>
        </authorList>
    </citation>
    <scope>NUCLEOTIDE SEQUENCE [LARGE SCALE GENOMIC DNA]</scope>
    <source>
        <strain evidence="2">cv. Asha</strain>
    </source>
</reference>
<organism evidence="1 2">
    <name type="scientific">Cajanus cajan</name>
    <name type="common">Pigeon pea</name>
    <name type="synonym">Cajanus indicus</name>
    <dbReference type="NCBI Taxonomy" id="3821"/>
    <lineage>
        <taxon>Eukaryota</taxon>
        <taxon>Viridiplantae</taxon>
        <taxon>Streptophyta</taxon>
        <taxon>Embryophyta</taxon>
        <taxon>Tracheophyta</taxon>
        <taxon>Spermatophyta</taxon>
        <taxon>Magnoliopsida</taxon>
        <taxon>eudicotyledons</taxon>
        <taxon>Gunneridae</taxon>
        <taxon>Pentapetalae</taxon>
        <taxon>rosids</taxon>
        <taxon>fabids</taxon>
        <taxon>Fabales</taxon>
        <taxon>Fabaceae</taxon>
        <taxon>Papilionoideae</taxon>
        <taxon>50 kb inversion clade</taxon>
        <taxon>NPAAA clade</taxon>
        <taxon>indigoferoid/millettioid clade</taxon>
        <taxon>Phaseoleae</taxon>
        <taxon>Cajanus</taxon>
    </lineage>
</organism>
<name>A0A151TZ57_CAJCA</name>
<protein>
    <submittedName>
        <fullName evidence="1">Uncharacterized protein</fullName>
    </submittedName>
</protein>
<dbReference type="Proteomes" id="UP000075243">
    <property type="component" value="Chromosome 2"/>
</dbReference>
<dbReference type="InterPro" id="IPR043128">
    <property type="entry name" value="Rev_trsase/Diguanyl_cyclase"/>
</dbReference>
<dbReference type="Gene3D" id="3.30.70.270">
    <property type="match status" value="1"/>
</dbReference>